<dbReference type="OrthoDB" id="437584at2759"/>
<evidence type="ECO:0000259" key="6">
    <source>
        <dbReference type="Pfam" id="PF00520"/>
    </source>
</evidence>
<dbReference type="GO" id="GO:0005216">
    <property type="term" value="F:monoatomic ion channel activity"/>
    <property type="evidence" value="ECO:0007669"/>
    <property type="project" value="InterPro"/>
</dbReference>
<sequence>MGFGEAFLRLAEASNDDELKFVQNFADAFVYIYRMSLGDNSTDAYEMSVQSTYIWILFVFAGILMSIVLLNLLIAIISLSFERINEKADLAAFQERARIIFENQYLIPNYVKRSLDDKNKFLGIIIDATAIKDQQEDQTSLKLNQLEIMIKDQYDTSKNDFLRLSQQQDEIKKQLSIQQELLQKILKAQKIN</sequence>
<name>A0A078AGX5_STYLE</name>
<evidence type="ECO:0000256" key="4">
    <source>
        <dbReference type="ARBA" id="ARBA00023136"/>
    </source>
</evidence>
<keyword evidence="3 5" id="KW-1133">Transmembrane helix</keyword>
<dbReference type="Pfam" id="PF00520">
    <property type="entry name" value="Ion_trans"/>
    <property type="match status" value="1"/>
</dbReference>
<keyword evidence="2 5" id="KW-0812">Transmembrane</keyword>
<dbReference type="InParanoid" id="A0A078AGX5"/>
<dbReference type="EMBL" id="CCKQ01010022">
    <property type="protein sequence ID" value="CDW81515.1"/>
    <property type="molecule type" value="Genomic_DNA"/>
</dbReference>
<dbReference type="AlphaFoldDB" id="A0A078AGX5"/>
<evidence type="ECO:0000313" key="7">
    <source>
        <dbReference type="EMBL" id="CDW81515.1"/>
    </source>
</evidence>
<evidence type="ECO:0000313" key="8">
    <source>
        <dbReference type="Proteomes" id="UP000039865"/>
    </source>
</evidence>
<protein>
    <submittedName>
        <fullName evidence="7">Wd-40 repeat protein</fullName>
    </submittedName>
</protein>
<dbReference type="GO" id="GO:0016020">
    <property type="term" value="C:membrane"/>
    <property type="evidence" value="ECO:0007669"/>
    <property type="project" value="UniProtKB-SubCell"/>
</dbReference>
<feature type="domain" description="Ion transport" evidence="6">
    <location>
        <begin position="14"/>
        <end position="88"/>
    </location>
</feature>
<keyword evidence="4 5" id="KW-0472">Membrane</keyword>
<dbReference type="Gene3D" id="1.10.287.70">
    <property type="match status" value="1"/>
</dbReference>
<gene>
    <name evidence="7" type="primary">Contig13979.g14919</name>
    <name evidence="7" type="ORF">STYLEM_10534</name>
</gene>
<comment type="subcellular location">
    <subcellularLocation>
        <location evidence="1">Membrane</location>
        <topology evidence="1">Multi-pass membrane protein</topology>
    </subcellularLocation>
</comment>
<organism evidence="7 8">
    <name type="scientific">Stylonychia lemnae</name>
    <name type="common">Ciliate</name>
    <dbReference type="NCBI Taxonomy" id="5949"/>
    <lineage>
        <taxon>Eukaryota</taxon>
        <taxon>Sar</taxon>
        <taxon>Alveolata</taxon>
        <taxon>Ciliophora</taxon>
        <taxon>Intramacronucleata</taxon>
        <taxon>Spirotrichea</taxon>
        <taxon>Stichotrichia</taxon>
        <taxon>Sporadotrichida</taxon>
        <taxon>Oxytrichidae</taxon>
        <taxon>Stylonychinae</taxon>
        <taxon>Stylonychia</taxon>
    </lineage>
</organism>
<dbReference type="Proteomes" id="UP000039865">
    <property type="component" value="Unassembled WGS sequence"/>
</dbReference>
<reference evidence="7 8" key="1">
    <citation type="submission" date="2014-06" db="EMBL/GenBank/DDBJ databases">
        <authorList>
            <person name="Swart Estienne"/>
        </authorList>
    </citation>
    <scope>NUCLEOTIDE SEQUENCE [LARGE SCALE GENOMIC DNA]</scope>
    <source>
        <strain evidence="7 8">130c</strain>
    </source>
</reference>
<evidence type="ECO:0000256" key="5">
    <source>
        <dbReference type="SAM" id="Phobius"/>
    </source>
</evidence>
<evidence type="ECO:0000256" key="2">
    <source>
        <dbReference type="ARBA" id="ARBA00022692"/>
    </source>
</evidence>
<feature type="transmembrane region" description="Helical" evidence="5">
    <location>
        <begin position="53"/>
        <end position="77"/>
    </location>
</feature>
<accession>A0A078AGX5</accession>
<proteinExistence type="predicted"/>
<keyword evidence="8" id="KW-1185">Reference proteome</keyword>
<dbReference type="InterPro" id="IPR005821">
    <property type="entry name" value="Ion_trans_dom"/>
</dbReference>
<evidence type="ECO:0000256" key="3">
    <source>
        <dbReference type="ARBA" id="ARBA00022989"/>
    </source>
</evidence>
<evidence type="ECO:0000256" key="1">
    <source>
        <dbReference type="ARBA" id="ARBA00004141"/>
    </source>
</evidence>